<dbReference type="Proteomes" id="UP000283634">
    <property type="component" value="Unassembled WGS sequence"/>
</dbReference>
<evidence type="ECO:0000313" key="2">
    <source>
        <dbReference type="EMBL" id="RNF10738.1"/>
    </source>
</evidence>
<protein>
    <submittedName>
        <fullName evidence="2">Uncharacterized protein</fullName>
    </submittedName>
</protein>
<dbReference type="OrthoDB" id="10674887at2759"/>
<feature type="region of interest" description="Disordered" evidence="1">
    <location>
        <begin position="91"/>
        <end position="115"/>
    </location>
</feature>
<evidence type="ECO:0000313" key="3">
    <source>
        <dbReference type="Proteomes" id="UP000283634"/>
    </source>
</evidence>
<keyword evidence="3" id="KW-1185">Reference proteome</keyword>
<reference evidence="2 3" key="1">
    <citation type="journal article" date="2018" name="BMC Genomics">
        <title>Genomic comparison of Trypanosoma conorhini and Trypanosoma rangeli to Trypanosoma cruzi strains of high and low virulence.</title>
        <authorList>
            <person name="Bradwell K.R."/>
            <person name="Koparde V.N."/>
            <person name="Matveyev A.V."/>
            <person name="Serrano M.G."/>
            <person name="Alves J.M."/>
            <person name="Parikh H."/>
            <person name="Huang B."/>
            <person name="Lee V."/>
            <person name="Espinosa-Alvarez O."/>
            <person name="Ortiz P.A."/>
            <person name="Costa-Martins A.G."/>
            <person name="Teixeira M.M."/>
            <person name="Buck G.A."/>
        </authorList>
    </citation>
    <scope>NUCLEOTIDE SEQUENCE [LARGE SCALE GENOMIC DNA]</scope>
    <source>
        <strain evidence="2 3">AM80</strain>
    </source>
</reference>
<dbReference type="AlphaFoldDB" id="A0A422NZ53"/>
<evidence type="ECO:0000256" key="1">
    <source>
        <dbReference type="SAM" id="MobiDB-lite"/>
    </source>
</evidence>
<sequence length="168" mass="17795">MPNGAASNTNAVNLKNCRALQGLVKNAAVGNVLSRTIGTRHVAPSLRQRPVRRAAAWFGDYDDDVSHLFSTLIELRPAQCPAQLLAATAGHASTPPVQKDKHGNNAPVTESSADDEELLEGFYPTAYLVETGHRASSSIVFMQKKEDSFSGSNAAHCAGSVADRVVPA</sequence>
<name>A0A422NZ53_TRYRA</name>
<dbReference type="RefSeq" id="XP_029241735.1">
    <property type="nucleotide sequence ID" value="XM_029378351.1"/>
</dbReference>
<dbReference type="EMBL" id="MKGL01000027">
    <property type="protein sequence ID" value="RNF10738.1"/>
    <property type="molecule type" value="Genomic_DNA"/>
</dbReference>
<dbReference type="GeneID" id="40325232"/>
<accession>A0A422NZ53</accession>
<organism evidence="2 3">
    <name type="scientific">Trypanosoma rangeli</name>
    <dbReference type="NCBI Taxonomy" id="5698"/>
    <lineage>
        <taxon>Eukaryota</taxon>
        <taxon>Discoba</taxon>
        <taxon>Euglenozoa</taxon>
        <taxon>Kinetoplastea</taxon>
        <taxon>Metakinetoplastina</taxon>
        <taxon>Trypanosomatida</taxon>
        <taxon>Trypanosomatidae</taxon>
        <taxon>Trypanosoma</taxon>
        <taxon>Herpetosoma</taxon>
    </lineage>
</organism>
<comment type="caution">
    <text evidence="2">The sequence shown here is derived from an EMBL/GenBank/DDBJ whole genome shotgun (WGS) entry which is preliminary data.</text>
</comment>
<proteinExistence type="predicted"/>
<gene>
    <name evidence="2" type="ORF">TraAM80_01299</name>
</gene>